<gene>
    <name evidence="1" type="ORF">HGMM_F52D02C13</name>
</gene>
<organism evidence="1">
    <name type="scientific">uncultured Acetothermia bacterium</name>
    <dbReference type="NCBI Taxonomy" id="236499"/>
    <lineage>
        <taxon>Bacteria</taxon>
        <taxon>Candidatus Bipolaricaulota</taxon>
        <taxon>environmental samples</taxon>
    </lineage>
</organism>
<reference evidence="1" key="2">
    <citation type="journal article" date="2012" name="PLoS ONE">
        <title>A Deeply Branching Thermophilic Bacterium with an Ancient Acetyl-CoA Pathway Dominates a Subsurface Ecosystem.</title>
        <authorList>
            <person name="Takami H."/>
            <person name="Noguchi H."/>
            <person name="Takaki Y."/>
            <person name="Uchiyama I."/>
            <person name="Toyoda A."/>
            <person name="Nishi S."/>
            <person name="Chee G.-J."/>
            <person name="Arai W."/>
            <person name="Nunoura T."/>
            <person name="Itoh T."/>
            <person name="Hattori M."/>
            <person name="Takai K."/>
        </authorList>
    </citation>
    <scope>NUCLEOTIDE SEQUENCE</scope>
</reference>
<proteinExistence type="predicted"/>
<dbReference type="EMBL" id="AP011783">
    <property type="protein sequence ID" value="BAL57734.1"/>
    <property type="molecule type" value="Genomic_DNA"/>
</dbReference>
<sequence>MAEAEARLVGTIEEWQDLGNGKDLSYIHAAAQLLANDLVQLLAHNRELRARLQAEGNRLSLSLVIKLTPQDEPEKKKSLGLNASLN</sequence>
<dbReference type="AlphaFoldDB" id="H5SNJ8"/>
<name>H5SNJ8_9BACT</name>
<protein>
    <submittedName>
        <fullName evidence="1">Uncharacterized protein</fullName>
    </submittedName>
</protein>
<accession>H5SNJ8</accession>
<evidence type="ECO:0000313" key="1">
    <source>
        <dbReference type="EMBL" id="BAL57734.1"/>
    </source>
</evidence>
<reference evidence="1" key="1">
    <citation type="journal article" date="2005" name="Environ. Microbiol.">
        <title>Genetic and functional properties of uncultivated thermophilic crenarchaeotes from a subsurface gold mine as revealed by analysis of genome fragments.</title>
        <authorList>
            <person name="Nunoura T."/>
            <person name="Hirayama H."/>
            <person name="Takami H."/>
            <person name="Oida H."/>
            <person name="Nishi S."/>
            <person name="Shimamura S."/>
            <person name="Suzuki Y."/>
            <person name="Inagaki F."/>
            <person name="Takai K."/>
            <person name="Nealson K.H."/>
            <person name="Horikoshi K."/>
        </authorList>
    </citation>
    <scope>NUCLEOTIDE SEQUENCE</scope>
</reference>